<dbReference type="EMBL" id="JBEPIJ010000029">
    <property type="protein sequence ID" value="MES0875361.1"/>
    <property type="molecule type" value="Genomic_DNA"/>
</dbReference>
<dbReference type="Proteomes" id="UP001465331">
    <property type="component" value="Unassembled WGS sequence"/>
</dbReference>
<sequence length="132" mass="14903">MCFRLVYGDFEFHLPLPFEGHIEERLLGIVSQTEPPQAAERGRNDLARRIVDVVTAILEGELLPPTARQLKYAVAIARELSLELPAEVIQYREAMAVFLGTYAEQYRRRKGYLKSIARSESADPAARQGDLS</sequence>
<keyword evidence="2" id="KW-1185">Reference proteome</keyword>
<name>A0ABV2ADN2_9GAMM</name>
<organism evidence="1 2">
    <name type="scientific">Sinimarinibacterium thermocellulolyticum</name>
    <dbReference type="NCBI Taxonomy" id="3170016"/>
    <lineage>
        <taxon>Bacteria</taxon>
        <taxon>Pseudomonadati</taxon>
        <taxon>Pseudomonadota</taxon>
        <taxon>Gammaproteobacteria</taxon>
        <taxon>Nevskiales</taxon>
        <taxon>Nevskiaceae</taxon>
        <taxon>Sinimarinibacterium</taxon>
    </lineage>
</organism>
<accession>A0ABV2ADN2</accession>
<gene>
    <name evidence="1" type="ORF">ABSH63_15285</name>
</gene>
<evidence type="ECO:0000313" key="2">
    <source>
        <dbReference type="Proteomes" id="UP001465331"/>
    </source>
</evidence>
<proteinExistence type="predicted"/>
<dbReference type="RefSeq" id="WP_352890914.1">
    <property type="nucleotide sequence ID" value="NZ_JBEPIJ010000029.1"/>
</dbReference>
<reference evidence="1 2" key="1">
    <citation type="submission" date="2024-06" db="EMBL/GenBank/DDBJ databases">
        <authorList>
            <person name="Li Z."/>
            <person name="Jiang Y."/>
        </authorList>
    </citation>
    <scope>NUCLEOTIDE SEQUENCE [LARGE SCALE GENOMIC DNA]</scope>
    <source>
        <strain evidence="1 2">HSW-8</strain>
    </source>
</reference>
<comment type="caution">
    <text evidence="1">The sequence shown here is derived from an EMBL/GenBank/DDBJ whole genome shotgun (WGS) entry which is preliminary data.</text>
</comment>
<protein>
    <submittedName>
        <fullName evidence="1">Uncharacterized protein</fullName>
    </submittedName>
</protein>
<evidence type="ECO:0000313" key="1">
    <source>
        <dbReference type="EMBL" id="MES0875361.1"/>
    </source>
</evidence>